<dbReference type="KEGG" id="ttl:TtJL18_1390"/>
<evidence type="ECO:0000313" key="2">
    <source>
        <dbReference type="Proteomes" id="UP000007388"/>
    </source>
</evidence>
<accession>H9ZSG4</accession>
<dbReference type="AlphaFoldDB" id="H9ZSG4"/>
<dbReference type="HOGENOM" id="CLU_3398974_0_0_0"/>
<organism evidence="1 2">
    <name type="scientific">Thermus thermophilus JL-18</name>
    <dbReference type="NCBI Taxonomy" id="798128"/>
    <lineage>
        <taxon>Bacteria</taxon>
        <taxon>Thermotogati</taxon>
        <taxon>Deinococcota</taxon>
        <taxon>Deinococci</taxon>
        <taxon>Thermales</taxon>
        <taxon>Thermaceae</taxon>
        <taxon>Thermus</taxon>
    </lineage>
</organism>
<protein>
    <submittedName>
        <fullName evidence="1">Uncharacterized protein</fullName>
    </submittedName>
</protein>
<evidence type="ECO:0000313" key="1">
    <source>
        <dbReference type="EMBL" id="AFH39274.1"/>
    </source>
</evidence>
<proteinExistence type="predicted"/>
<dbReference type="EMBL" id="CP003252">
    <property type="protein sequence ID" value="AFH39274.1"/>
    <property type="molecule type" value="Genomic_DNA"/>
</dbReference>
<dbReference type="STRING" id="798128.TtJL18_1390"/>
<sequence length="31" mass="3499">MDPKGPLEVVFLTESEKDCLYAFTVDLGAFY</sequence>
<reference evidence="1 2" key="1">
    <citation type="journal article" date="2013" name="Genome Announc.">
        <title>Whole Genome Sequencing of Thermus oshimai JL-2 and Thermus thermophilus JL-18, Incomplete Denitrifiers from the United States Great Basin.</title>
        <authorList>
            <person name="Murugapiran S.K."/>
            <person name="Huntemann M."/>
            <person name="Wei C.L."/>
            <person name="Han J."/>
            <person name="Detter J.C."/>
            <person name="Han C.S."/>
            <person name="Erkkila T.H."/>
            <person name="Teshima H."/>
            <person name="Chen A."/>
            <person name="Kyrpides N."/>
            <person name="Mavrommatis K."/>
            <person name="Markowitz V."/>
            <person name="Szeto E."/>
            <person name="Ivanova N."/>
            <person name="Pagani I."/>
            <person name="Lam J."/>
            <person name="McDonald A.I."/>
            <person name="Dodsworth J.A."/>
            <person name="Pati A."/>
            <person name="Goodwin L."/>
            <person name="Peters L."/>
            <person name="Pitluck S."/>
            <person name="Woyke T."/>
            <person name="Hedlund B.P."/>
        </authorList>
    </citation>
    <scope>NUCLEOTIDE SEQUENCE [LARGE SCALE GENOMIC DNA]</scope>
    <source>
        <strain evidence="1 2">JL-18</strain>
    </source>
</reference>
<name>H9ZSG4_THETH</name>
<gene>
    <name evidence="1" type="ORF">TtJL18_1390</name>
</gene>
<dbReference type="Proteomes" id="UP000007388">
    <property type="component" value="Chromosome"/>
</dbReference>